<dbReference type="InterPro" id="IPR058548">
    <property type="entry name" value="MlaB-like_STAS"/>
</dbReference>
<dbReference type="PROSITE" id="PS50801">
    <property type="entry name" value="STAS"/>
    <property type="match status" value="1"/>
</dbReference>
<dbReference type="Pfam" id="PF13466">
    <property type="entry name" value="STAS_2"/>
    <property type="match status" value="1"/>
</dbReference>
<dbReference type="InParanoid" id="B9TJ97"/>
<dbReference type="InterPro" id="IPR052746">
    <property type="entry name" value="MlaB_ABC_Transporter"/>
</dbReference>
<evidence type="ECO:0000256" key="1">
    <source>
        <dbReference type="SAM" id="MobiDB-lite"/>
    </source>
</evidence>
<organism evidence="3 4">
    <name type="scientific">Ricinus communis</name>
    <name type="common">Castor bean</name>
    <dbReference type="NCBI Taxonomy" id="3988"/>
    <lineage>
        <taxon>Eukaryota</taxon>
        <taxon>Viridiplantae</taxon>
        <taxon>Streptophyta</taxon>
        <taxon>Embryophyta</taxon>
        <taxon>Tracheophyta</taxon>
        <taxon>Spermatophyta</taxon>
        <taxon>Magnoliopsida</taxon>
        <taxon>eudicotyledons</taxon>
        <taxon>Gunneridae</taxon>
        <taxon>Pentapetalae</taxon>
        <taxon>rosids</taxon>
        <taxon>fabids</taxon>
        <taxon>Malpighiales</taxon>
        <taxon>Euphorbiaceae</taxon>
        <taxon>Acalyphoideae</taxon>
        <taxon>Acalypheae</taxon>
        <taxon>Ricinus</taxon>
    </lineage>
</organism>
<dbReference type="STRING" id="3988.B9TJ97"/>
<dbReference type="SUPFAM" id="SSF52091">
    <property type="entry name" value="SpoIIaa-like"/>
    <property type="match status" value="1"/>
</dbReference>
<evidence type="ECO:0000259" key="2">
    <source>
        <dbReference type="PROSITE" id="PS50801"/>
    </source>
</evidence>
<evidence type="ECO:0000313" key="3">
    <source>
        <dbReference type="EMBL" id="EEF24067.1"/>
    </source>
</evidence>
<feature type="compositionally biased region" description="Basic residues" evidence="1">
    <location>
        <begin position="1"/>
        <end position="13"/>
    </location>
</feature>
<evidence type="ECO:0000313" key="4">
    <source>
        <dbReference type="Proteomes" id="UP000008311"/>
    </source>
</evidence>
<sequence length="187" mass="20042">RRQHAQHGRHLVRARAEDPARLQVHAGPDADHRIAGRQEGTGQGRRREGVDGQAVQAGSPRGGRAETDPGLIPRRRWPAHSGAMMSIGETSQGAAACLAVEGEMTIYRAAELHPVLLDAVRTHDAPALDLSDVTEFDCAGMQLLLVARREAQRLGKQLVLRGASPAVRDAFAMLGMTDDGEPTGDVQ</sequence>
<dbReference type="CDD" id="cd07043">
    <property type="entry name" value="STAS_anti-anti-sigma_factors"/>
    <property type="match status" value="1"/>
</dbReference>
<feature type="non-terminal residue" evidence="3">
    <location>
        <position position="1"/>
    </location>
</feature>
<dbReference type="PANTHER" id="PTHR35849:SF2">
    <property type="entry name" value="BLR2341 PROTEIN"/>
    <property type="match status" value="1"/>
</dbReference>
<accession>B9TJ97</accession>
<proteinExistence type="predicted"/>
<feature type="domain" description="STAS" evidence="2">
    <location>
        <begin position="98"/>
        <end position="187"/>
    </location>
</feature>
<name>B9TJ97_RICCO</name>
<reference evidence="4" key="1">
    <citation type="journal article" date="2010" name="Nat. Biotechnol.">
        <title>Draft genome sequence of the oilseed species Ricinus communis.</title>
        <authorList>
            <person name="Chan A.P."/>
            <person name="Crabtree J."/>
            <person name="Zhao Q."/>
            <person name="Lorenzi H."/>
            <person name="Orvis J."/>
            <person name="Puiu D."/>
            <person name="Melake-Berhan A."/>
            <person name="Jones K.M."/>
            <person name="Redman J."/>
            <person name="Chen G."/>
            <person name="Cahoon E.B."/>
            <person name="Gedil M."/>
            <person name="Stanke M."/>
            <person name="Haas B.J."/>
            <person name="Wortman J.R."/>
            <person name="Fraser-Liggett C.M."/>
            <person name="Ravel J."/>
            <person name="Rabinowicz P.D."/>
        </authorList>
    </citation>
    <scope>NUCLEOTIDE SEQUENCE [LARGE SCALE GENOMIC DNA]</scope>
    <source>
        <strain evidence="4">cv. Hale</strain>
    </source>
</reference>
<dbReference type="EMBL" id="EQ983581">
    <property type="protein sequence ID" value="EEF24067.1"/>
    <property type="molecule type" value="Genomic_DNA"/>
</dbReference>
<dbReference type="InterPro" id="IPR036513">
    <property type="entry name" value="STAS_dom_sf"/>
</dbReference>
<dbReference type="PANTHER" id="PTHR35849">
    <property type="entry name" value="BLR2341 PROTEIN"/>
    <property type="match status" value="1"/>
</dbReference>
<dbReference type="Gene3D" id="3.30.750.24">
    <property type="entry name" value="STAS domain"/>
    <property type="match status" value="1"/>
</dbReference>
<dbReference type="AlphaFoldDB" id="B9TJ97"/>
<protein>
    <recommendedName>
        <fullName evidence="2">STAS domain-containing protein</fullName>
    </recommendedName>
</protein>
<gene>
    <name evidence="3" type="ORF">RCOM_1882940</name>
</gene>
<feature type="region of interest" description="Disordered" evidence="1">
    <location>
        <begin position="1"/>
        <end position="72"/>
    </location>
</feature>
<keyword evidence="4" id="KW-1185">Reference proteome</keyword>
<dbReference type="InterPro" id="IPR002645">
    <property type="entry name" value="STAS_dom"/>
</dbReference>
<dbReference type="Proteomes" id="UP000008311">
    <property type="component" value="Unassembled WGS sequence"/>
</dbReference>